<evidence type="ECO:0000313" key="2">
    <source>
        <dbReference type="EMBL" id="KAH3856556.1"/>
    </source>
</evidence>
<evidence type="ECO:0000256" key="1">
    <source>
        <dbReference type="SAM" id="MobiDB-lite"/>
    </source>
</evidence>
<organism evidence="2 3">
    <name type="scientific">Dreissena polymorpha</name>
    <name type="common">Zebra mussel</name>
    <name type="synonym">Mytilus polymorpha</name>
    <dbReference type="NCBI Taxonomy" id="45954"/>
    <lineage>
        <taxon>Eukaryota</taxon>
        <taxon>Metazoa</taxon>
        <taxon>Spiralia</taxon>
        <taxon>Lophotrochozoa</taxon>
        <taxon>Mollusca</taxon>
        <taxon>Bivalvia</taxon>
        <taxon>Autobranchia</taxon>
        <taxon>Heteroconchia</taxon>
        <taxon>Euheterodonta</taxon>
        <taxon>Imparidentia</taxon>
        <taxon>Neoheterodontei</taxon>
        <taxon>Myida</taxon>
        <taxon>Dreissenoidea</taxon>
        <taxon>Dreissenidae</taxon>
        <taxon>Dreissena</taxon>
    </lineage>
</organism>
<sequence>MDRGSRNVRLQHPLSEGEEQQRCGRTKSYFTIGHRRLMYICRGQHSDLPNLGFARKWATFE</sequence>
<dbReference type="AlphaFoldDB" id="A0A9D4LGK4"/>
<accession>A0A9D4LGK4</accession>
<dbReference type="Proteomes" id="UP000828390">
    <property type="component" value="Unassembled WGS sequence"/>
</dbReference>
<protein>
    <submittedName>
        <fullName evidence="2">Uncharacterized protein</fullName>
    </submittedName>
</protein>
<evidence type="ECO:0000313" key="3">
    <source>
        <dbReference type="Proteomes" id="UP000828390"/>
    </source>
</evidence>
<keyword evidence="3" id="KW-1185">Reference proteome</keyword>
<reference evidence="2" key="1">
    <citation type="journal article" date="2019" name="bioRxiv">
        <title>The Genome of the Zebra Mussel, Dreissena polymorpha: A Resource for Invasive Species Research.</title>
        <authorList>
            <person name="McCartney M.A."/>
            <person name="Auch B."/>
            <person name="Kono T."/>
            <person name="Mallez S."/>
            <person name="Zhang Y."/>
            <person name="Obille A."/>
            <person name="Becker A."/>
            <person name="Abrahante J.E."/>
            <person name="Garbe J."/>
            <person name="Badalamenti J.P."/>
            <person name="Herman A."/>
            <person name="Mangelson H."/>
            <person name="Liachko I."/>
            <person name="Sullivan S."/>
            <person name="Sone E.D."/>
            <person name="Koren S."/>
            <person name="Silverstein K.A.T."/>
            <person name="Beckman K.B."/>
            <person name="Gohl D.M."/>
        </authorList>
    </citation>
    <scope>NUCLEOTIDE SEQUENCE</scope>
    <source>
        <strain evidence="2">Duluth1</strain>
        <tissue evidence="2">Whole animal</tissue>
    </source>
</reference>
<dbReference type="EMBL" id="JAIWYP010000003">
    <property type="protein sequence ID" value="KAH3856556.1"/>
    <property type="molecule type" value="Genomic_DNA"/>
</dbReference>
<feature type="region of interest" description="Disordered" evidence="1">
    <location>
        <begin position="1"/>
        <end position="20"/>
    </location>
</feature>
<comment type="caution">
    <text evidence="2">The sequence shown here is derived from an EMBL/GenBank/DDBJ whole genome shotgun (WGS) entry which is preliminary data.</text>
</comment>
<name>A0A9D4LGK4_DREPO</name>
<reference evidence="2" key="2">
    <citation type="submission" date="2020-11" db="EMBL/GenBank/DDBJ databases">
        <authorList>
            <person name="McCartney M.A."/>
            <person name="Auch B."/>
            <person name="Kono T."/>
            <person name="Mallez S."/>
            <person name="Becker A."/>
            <person name="Gohl D.M."/>
            <person name="Silverstein K.A.T."/>
            <person name="Koren S."/>
            <person name="Bechman K.B."/>
            <person name="Herman A."/>
            <person name="Abrahante J.E."/>
            <person name="Garbe J."/>
        </authorList>
    </citation>
    <scope>NUCLEOTIDE SEQUENCE</scope>
    <source>
        <strain evidence="2">Duluth1</strain>
        <tissue evidence="2">Whole animal</tissue>
    </source>
</reference>
<gene>
    <name evidence="2" type="ORF">DPMN_099147</name>
</gene>
<proteinExistence type="predicted"/>